<keyword evidence="6" id="KW-0694">RNA-binding</keyword>
<keyword evidence="3 6" id="KW-0687">Ribonucleoprotein</keyword>
<dbReference type="InterPro" id="IPR022803">
    <property type="entry name" value="Ribosomal_uL5_dom_sf"/>
</dbReference>
<feature type="domain" description="Large ribosomal subunit protein uL5 C-terminal" evidence="9">
    <location>
        <begin position="86"/>
        <end position="179"/>
    </location>
</feature>
<dbReference type="GO" id="GO:0003735">
    <property type="term" value="F:structural constituent of ribosome"/>
    <property type="evidence" value="ECO:0007669"/>
    <property type="project" value="InterPro"/>
</dbReference>
<dbReference type="AlphaFoldDB" id="A0A4R6IFG6"/>
<name>A0A4R6IFG6_9MOLU</name>
<comment type="function">
    <text evidence="6">This is 1 of the proteins that bind and probably mediate the attachment of the 5S RNA into the large ribosomal subunit, where it forms part of the central protuberance. In the 70S ribosome it contacts protein S13 of the 30S subunit (bridge B1b), connecting the 2 subunits; this bridge is implicated in subunit movement. Contacts the P site tRNA; the 5S rRNA and some of its associated proteins might help stabilize positioning of ribosome-bound tRNAs.</text>
</comment>
<dbReference type="Pfam" id="PF00281">
    <property type="entry name" value="Ribosomal_L5"/>
    <property type="match status" value="1"/>
</dbReference>
<keyword evidence="6" id="KW-0820">tRNA-binding</keyword>
<protein>
    <recommendedName>
        <fullName evidence="4 6">Large ribosomal subunit protein uL5</fullName>
    </recommendedName>
</protein>
<dbReference type="PIRSF" id="PIRSF002161">
    <property type="entry name" value="Ribosomal_L5"/>
    <property type="match status" value="1"/>
</dbReference>
<proteinExistence type="inferred from homology"/>
<organism evidence="10 11">
    <name type="scientific">Mycoplasma testudineum</name>
    <dbReference type="NCBI Taxonomy" id="244584"/>
    <lineage>
        <taxon>Bacteria</taxon>
        <taxon>Bacillati</taxon>
        <taxon>Mycoplasmatota</taxon>
        <taxon>Mollicutes</taxon>
        <taxon>Mycoplasmataceae</taxon>
        <taxon>Mycoplasma</taxon>
    </lineage>
</organism>
<evidence type="ECO:0000256" key="5">
    <source>
        <dbReference type="ARBA" id="ARBA00058604"/>
    </source>
</evidence>
<comment type="subunit">
    <text evidence="6">Part of the 50S ribosomal subunit; part of the 5S rRNA/L5/L18/L25 subcomplex. Contacts the 5S rRNA and the P site tRNA. Forms a bridge to the 30S subunit in the 70S ribosome.</text>
</comment>
<evidence type="ECO:0000256" key="6">
    <source>
        <dbReference type="HAMAP-Rule" id="MF_01333"/>
    </source>
</evidence>
<dbReference type="NCBIfam" id="NF000585">
    <property type="entry name" value="PRK00010.1"/>
    <property type="match status" value="1"/>
</dbReference>
<comment type="function">
    <text evidence="5">This is one of the proteins that bind and probably mediate the attachment of the 5S RNA into the large ribosomal subunit, where it forms part of the central protuberance. In the 70S ribosome it contacts protein S13 of the 30S subunit (bridge B1b), connecting the 2 subunits; this bridge is implicated in subunit movement. Contacts the P site tRNA; the 5S rRNA and some of its associated proteins might help stabilize positioning of ribosome-bound tRNAs.</text>
</comment>
<evidence type="ECO:0000256" key="4">
    <source>
        <dbReference type="ARBA" id="ARBA00035245"/>
    </source>
</evidence>
<dbReference type="RefSeq" id="WP_208107017.1">
    <property type="nucleotide sequence ID" value="NZ_NNCE01000001.1"/>
</dbReference>
<dbReference type="InterPro" id="IPR020930">
    <property type="entry name" value="Ribosomal_uL5_bac-type"/>
</dbReference>
<feature type="domain" description="Large ribosomal subunit protein uL5 N-terminal" evidence="8">
    <location>
        <begin position="26"/>
        <end position="82"/>
    </location>
</feature>
<evidence type="ECO:0000256" key="7">
    <source>
        <dbReference type="RuleBase" id="RU003930"/>
    </source>
</evidence>
<keyword evidence="2 6" id="KW-0689">Ribosomal protein</keyword>
<dbReference type="Proteomes" id="UP000295518">
    <property type="component" value="Unassembled WGS sequence"/>
</dbReference>
<evidence type="ECO:0000256" key="2">
    <source>
        <dbReference type="ARBA" id="ARBA00022980"/>
    </source>
</evidence>
<gene>
    <name evidence="6" type="primary">rplE</name>
    <name evidence="10" type="ORF">EI74_0110</name>
</gene>
<dbReference type="InterPro" id="IPR031309">
    <property type="entry name" value="Ribosomal_uL5_C"/>
</dbReference>
<dbReference type="SUPFAM" id="SSF55282">
    <property type="entry name" value="RL5-like"/>
    <property type="match status" value="1"/>
</dbReference>
<keyword evidence="6" id="KW-0699">rRNA-binding</keyword>
<dbReference type="GO" id="GO:0019843">
    <property type="term" value="F:rRNA binding"/>
    <property type="evidence" value="ECO:0007669"/>
    <property type="project" value="UniProtKB-UniRule"/>
</dbReference>
<dbReference type="InterPro" id="IPR031310">
    <property type="entry name" value="Ribosomal_uL5_N"/>
</dbReference>
<evidence type="ECO:0000313" key="11">
    <source>
        <dbReference type="Proteomes" id="UP000295518"/>
    </source>
</evidence>
<evidence type="ECO:0000259" key="8">
    <source>
        <dbReference type="Pfam" id="PF00281"/>
    </source>
</evidence>
<dbReference type="GO" id="GO:1990904">
    <property type="term" value="C:ribonucleoprotein complex"/>
    <property type="evidence" value="ECO:0007669"/>
    <property type="project" value="UniProtKB-KW"/>
</dbReference>
<reference evidence="10 11" key="1">
    <citation type="submission" date="2019-03" db="EMBL/GenBank/DDBJ databases">
        <title>Genomic Encyclopedia of Archaeal and Bacterial Type Strains, Phase II (KMG-II): from individual species to whole genera.</title>
        <authorList>
            <person name="Goeker M."/>
        </authorList>
    </citation>
    <scope>NUCLEOTIDE SEQUENCE [LARGE SCALE GENOMIC DNA]</scope>
    <source>
        <strain evidence="10 11">ATCC 700618</strain>
    </source>
</reference>
<dbReference type="HAMAP" id="MF_01333_B">
    <property type="entry name" value="Ribosomal_uL5_B"/>
    <property type="match status" value="1"/>
</dbReference>
<dbReference type="PANTHER" id="PTHR11994">
    <property type="entry name" value="60S RIBOSOMAL PROTEIN L11-RELATED"/>
    <property type="match status" value="1"/>
</dbReference>
<keyword evidence="11" id="KW-1185">Reference proteome</keyword>
<evidence type="ECO:0000256" key="3">
    <source>
        <dbReference type="ARBA" id="ARBA00023274"/>
    </source>
</evidence>
<dbReference type="FunFam" id="3.30.1440.10:FF:000001">
    <property type="entry name" value="50S ribosomal protein L5"/>
    <property type="match status" value="1"/>
</dbReference>
<evidence type="ECO:0000256" key="1">
    <source>
        <dbReference type="ARBA" id="ARBA00008553"/>
    </source>
</evidence>
<sequence>MAQSMLKTKYIETVKAALMEEFKFKSVMQIPKIEKIVLNMTAGREVTNSKAIEEVMKEMTLIANQKPTTTVAKKSLASWKLREGMPMGAKVTLRGDKMWAFLDKLVNVAIPRIRDFRGLNPKSFDTFGNYSLGIAEEIIFPEIEFDKIRKIKGLDVIIVTSTNDKVAALSMLKGLGLPFAKGGN</sequence>
<accession>A0A4R6IFG6</accession>
<dbReference type="EMBL" id="SNWN01000009">
    <property type="protein sequence ID" value="TDO21090.1"/>
    <property type="molecule type" value="Genomic_DNA"/>
</dbReference>
<dbReference type="Gene3D" id="3.30.1440.10">
    <property type="match status" value="1"/>
</dbReference>
<comment type="caution">
    <text evidence="10">The sequence shown here is derived from an EMBL/GenBank/DDBJ whole genome shotgun (WGS) entry which is preliminary data.</text>
</comment>
<dbReference type="InterPro" id="IPR002132">
    <property type="entry name" value="Ribosomal_uL5"/>
</dbReference>
<dbReference type="GO" id="GO:0006412">
    <property type="term" value="P:translation"/>
    <property type="evidence" value="ECO:0007669"/>
    <property type="project" value="UniProtKB-UniRule"/>
</dbReference>
<dbReference type="Pfam" id="PF00673">
    <property type="entry name" value="Ribosomal_L5_C"/>
    <property type="match status" value="1"/>
</dbReference>
<dbReference type="GO" id="GO:0005840">
    <property type="term" value="C:ribosome"/>
    <property type="evidence" value="ECO:0007669"/>
    <property type="project" value="UniProtKB-KW"/>
</dbReference>
<evidence type="ECO:0000259" key="9">
    <source>
        <dbReference type="Pfam" id="PF00673"/>
    </source>
</evidence>
<evidence type="ECO:0000313" key="10">
    <source>
        <dbReference type="EMBL" id="TDO21090.1"/>
    </source>
</evidence>
<dbReference type="GO" id="GO:0000049">
    <property type="term" value="F:tRNA binding"/>
    <property type="evidence" value="ECO:0007669"/>
    <property type="project" value="UniProtKB-UniRule"/>
</dbReference>
<comment type="similarity">
    <text evidence="1 6 7">Belongs to the universal ribosomal protein uL5 family.</text>
</comment>